<feature type="domain" description="Ketopantoate reductase N-terminal" evidence="6">
    <location>
        <begin position="69"/>
        <end position="230"/>
    </location>
</feature>
<name>A0AAJ0MEP6_9PEZI</name>
<dbReference type="SUPFAM" id="SSF48179">
    <property type="entry name" value="6-phosphogluconate dehydrogenase C-terminal domain-like"/>
    <property type="match status" value="1"/>
</dbReference>
<dbReference type="Gene3D" id="3.40.50.720">
    <property type="entry name" value="NAD(P)-binding Rossmann-like Domain"/>
    <property type="match status" value="1"/>
</dbReference>
<dbReference type="EC" id="1.1.1.169" evidence="2"/>
<dbReference type="InterPro" id="IPR013328">
    <property type="entry name" value="6PGD_dom2"/>
</dbReference>
<evidence type="ECO:0000256" key="2">
    <source>
        <dbReference type="ARBA" id="ARBA00013014"/>
    </source>
</evidence>
<dbReference type="Proteomes" id="UP001275084">
    <property type="component" value="Unassembled WGS sequence"/>
</dbReference>
<evidence type="ECO:0000256" key="4">
    <source>
        <dbReference type="ARBA" id="ARBA00023002"/>
    </source>
</evidence>
<dbReference type="GO" id="GO:0005739">
    <property type="term" value="C:mitochondrion"/>
    <property type="evidence" value="ECO:0007669"/>
    <property type="project" value="TreeGrafter"/>
</dbReference>
<accession>A0AAJ0MEP6</accession>
<protein>
    <recommendedName>
        <fullName evidence="2">2-dehydropantoate 2-reductase</fullName>
        <ecNumber evidence="2">1.1.1.169</ecNumber>
    </recommendedName>
    <alternativeName>
        <fullName evidence="5">Ketopantoate reductase</fullName>
    </alternativeName>
</protein>
<proteinExistence type="inferred from homology"/>
<dbReference type="GO" id="GO:0050661">
    <property type="term" value="F:NADP binding"/>
    <property type="evidence" value="ECO:0007669"/>
    <property type="project" value="TreeGrafter"/>
</dbReference>
<evidence type="ECO:0000256" key="5">
    <source>
        <dbReference type="ARBA" id="ARBA00032024"/>
    </source>
</evidence>
<keyword evidence="9" id="KW-1185">Reference proteome</keyword>
<dbReference type="InterPro" id="IPR050838">
    <property type="entry name" value="Ketopantoate_reductase"/>
</dbReference>
<comment type="similarity">
    <text evidence="1">Belongs to the ketopantoate reductase family.</text>
</comment>
<dbReference type="GO" id="GO:0015940">
    <property type="term" value="P:pantothenate biosynthetic process"/>
    <property type="evidence" value="ECO:0007669"/>
    <property type="project" value="InterPro"/>
</dbReference>
<dbReference type="InterPro" id="IPR003710">
    <property type="entry name" value="ApbA"/>
</dbReference>
<dbReference type="Pfam" id="PF08546">
    <property type="entry name" value="ApbA_C"/>
    <property type="match status" value="1"/>
</dbReference>
<evidence type="ECO:0000256" key="1">
    <source>
        <dbReference type="ARBA" id="ARBA00007870"/>
    </source>
</evidence>
<dbReference type="NCBIfam" id="TIGR00745">
    <property type="entry name" value="apbA_panE"/>
    <property type="match status" value="1"/>
</dbReference>
<comment type="caution">
    <text evidence="8">The sequence shown here is derived from an EMBL/GenBank/DDBJ whole genome shotgun (WGS) entry which is preliminary data.</text>
</comment>
<dbReference type="GO" id="GO:0008677">
    <property type="term" value="F:2-dehydropantoate 2-reductase activity"/>
    <property type="evidence" value="ECO:0007669"/>
    <property type="project" value="UniProtKB-EC"/>
</dbReference>
<evidence type="ECO:0000256" key="3">
    <source>
        <dbReference type="ARBA" id="ARBA00022857"/>
    </source>
</evidence>
<dbReference type="EMBL" id="JAUIQD010000004">
    <property type="protein sequence ID" value="KAK3353710.1"/>
    <property type="molecule type" value="Genomic_DNA"/>
</dbReference>
<dbReference type="InterPro" id="IPR036291">
    <property type="entry name" value="NAD(P)-bd_dom_sf"/>
</dbReference>
<dbReference type="InterPro" id="IPR008927">
    <property type="entry name" value="6-PGluconate_DH-like_C_sf"/>
</dbReference>
<evidence type="ECO:0000313" key="8">
    <source>
        <dbReference type="EMBL" id="KAK3353710.1"/>
    </source>
</evidence>
<evidence type="ECO:0000313" key="9">
    <source>
        <dbReference type="Proteomes" id="UP001275084"/>
    </source>
</evidence>
<dbReference type="PANTHER" id="PTHR43765">
    <property type="entry name" value="2-DEHYDROPANTOATE 2-REDUCTASE-RELATED"/>
    <property type="match status" value="1"/>
</dbReference>
<dbReference type="SUPFAM" id="SSF51735">
    <property type="entry name" value="NAD(P)-binding Rossmann-fold domains"/>
    <property type="match status" value="1"/>
</dbReference>
<dbReference type="AlphaFoldDB" id="A0AAJ0MEP6"/>
<dbReference type="InterPro" id="IPR013332">
    <property type="entry name" value="KPR_N"/>
</dbReference>
<dbReference type="Pfam" id="PF02558">
    <property type="entry name" value="ApbA"/>
    <property type="match status" value="1"/>
</dbReference>
<feature type="domain" description="Ketopantoate reductase C-terminal" evidence="7">
    <location>
        <begin position="263"/>
        <end position="387"/>
    </location>
</feature>
<gene>
    <name evidence="8" type="ORF">B0T25DRAFT_502750</name>
</gene>
<dbReference type="Gene3D" id="1.10.1040.10">
    <property type="entry name" value="N-(1-d-carboxylethyl)-l-norvaline Dehydrogenase, domain 2"/>
    <property type="match status" value="1"/>
</dbReference>
<dbReference type="PANTHER" id="PTHR43765:SF2">
    <property type="entry name" value="2-DEHYDROPANTOATE 2-REDUCTASE"/>
    <property type="match status" value="1"/>
</dbReference>
<reference evidence="8" key="1">
    <citation type="journal article" date="2023" name="Mol. Phylogenet. Evol.">
        <title>Genome-scale phylogeny and comparative genomics of the fungal order Sordariales.</title>
        <authorList>
            <person name="Hensen N."/>
            <person name="Bonometti L."/>
            <person name="Westerberg I."/>
            <person name="Brannstrom I.O."/>
            <person name="Guillou S."/>
            <person name="Cros-Aarteil S."/>
            <person name="Calhoun S."/>
            <person name="Haridas S."/>
            <person name="Kuo A."/>
            <person name="Mondo S."/>
            <person name="Pangilinan J."/>
            <person name="Riley R."/>
            <person name="LaButti K."/>
            <person name="Andreopoulos B."/>
            <person name="Lipzen A."/>
            <person name="Chen C."/>
            <person name="Yan M."/>
            <person name="Daum C."/>
            <person name="Ng V."/>
            <person name="Clum A."/>
            <person name="Steindorff A."/>
            <person name="Ohm R.A."/>
            <person name="Martin F."/>
            <person name="Silar P."/>
            <person name="Natvig D.O."/>
            <person name="Lalanne C."/>
            <person name="Gautier V."/>
            <person name="Ament-Velasquez S.L."/>
            <person name="Kruys A."/>
            <person name="Hutchinson M.I."/>
            <person name="Powell A.J."/>
            <person name="Barry K."/>
            <person name="Miller A.N."/>
            <person name="Grigoriev I.V."/>
            <person name="Debuchy R."/>
            <person name="Gladieux P."/>
            <person name="Hiltunen Thoren M."/>
            <person name="Johannesson H."/>
        </authorList>
    </citation>
    <scope>NUCLEOTIDE SEQUENCE</scope>
    <source>
        <strain evidence="8">CBS 955.72</strain>
    </source>
</reference>
<reference evidence="8" key="2">
    <citation type="submission" date="2023-06" db="EMBL/GenBank/DDBJ databases">
        <authorList>
            <consortium name="Lawrence Berkeley National Laboratory"/>
            <person name="Haridas S."/>
            <person name="Hensen N."/>
            <person name="Bonometti L."/>
            <person name="Westerberg I."/>
            <person name="Brannstrom I.O."/>
            <person name="Guillou S."/>
            <person name="Cros-Aarteil S."/>
            <person name="Calhoun S."/>
            <person name="Kuo A."/>
            <person name="Mondo S."/>
            <person name="Pangilinan J."/>
            <person name="Riley R."/>
            <person name="Labutti K."/>
            <person name="Andreopoulos B."/>
            <person name="Lipzen A."/>
            <person name="Chen C."/>
            <person name="Yanf M."/>
            <person name="Daum C."/>
            <person name="Ng V."/>
            <person name="Clum A."/>
            <person name="Steindorff A."/>
            <person name="Ohm R."/>
            <person name="Martin F."/>
            <person name="Silar P."/>
            <person name="Natvig D."/>
            <person name="Lalanne C."/>
            <person name="Gautier V."/>
            <person name="Ament-Velasquez S.L."/>
            <person name="Kruys A."/>
            <person name="Hutchinson M.I."/>
            <person name="Powell A.J."/>
            <person name="Barry K."/>
            <person name="Miller A.N."/>
            <person name="Grigoriev I.V."/>
            <person name="Debuchy R."/>
            <person name="Gladieux P."/>
            <person name="Thoren M.H."/>
            <person name="Johannesson H."/>
        </authorList>
    </citation>
    <scope>NUCLEOTIDE SEQUENCE</scope>
    <source>
        <strain evidence="8">CBS 955.72</strain>
    </source>
</reference>
<keyword evidence="4" id="KW-0560">Oxidoreductase</keyword>
<evidence type="ECO:0000259" key="6">
    <source>
        <dbReference type="Pfam" id="PF02558"/>
    </source>
</evidence>
<sequence length="427" mass="47606">MTLAKKLINASYQQLRLLGSKHPIPVRQLPPGARLQLRLLQLRLTDQRRFYYSLLHGRVPPTEHHSERIYILGVGNLGKLIAHSIKQVAPEQPITLLFRSQDRLDSWKAAGGIISCKTPEGEWQETAGYDAENSKPNSASIKYLIITTKAQHTVDALNQIKLRLVQKSQLLLVQNGMGSHIDAIDALGDPLWKGTAFWVGVCYAGVTAHPEKPFAIEHRSAGSLLLGRLRGLSSQDNSNVMIKRLLETPLQAEVEENLRTMHNTLLRKLGVNAIINPLTAVYNCRRNGELFDLPKAHILSGALASEISPVLQSLVAPHERDQYSNGALIGRARHAAQETFDNTSSMLQDVMAKRETEIDYINGYIVRQGQRLDIPTPLNEILCDMVTTNKSITKGNFKSHFPGSWLKTTDPKGLLTWSYKVPYPTAN</sequence>
<dbReference type="InterPro" id="IPR013752">
    <property type="entry name" value="KPA_reductase"/>
</dbReference>
<evidence type="ECO:0000259" key="7">
    <source>
        <dbReference type="Pfam" id="PF08546"/>
    </source>
</evidence>
<organism evidence="8 9">
    <name type="scientific">Lasiosphaeria hispida</name>
    <dbReference type="NCBI Taxonomy" id="260671"/>
    <lineage>
        <taxon>Eukaryota</taxon>
        <taxon>Fungi</taxon>
        <taxon>Dikarya</taxon>
        <taxon>Ascomycota</taxon>
        <taxon>Pezizomycotina</taxon>
        <taxon>Sordariomycetes</taxon>
        <taxon>Sordariomycetidae</taxon>
        <taxon>Sordariales</taxon>
        <taxon>Lasiosphaeriaceae</taxon>
        <taxon>Lasiosphaeria</taxon>
    </lineage>
</organism>
<keyword evidence="3" id="KW-0521">NADP</keyword>